<gene>
    <name evidence="13" type="ORF">DFH94DRAFT_845433</name>
</gene>
<reference evidence="13" key="1">
    <citation type="submission" date="2019-10" db="EMBL/GenBank/DDBJ databases">
        <authorList>
            <consortium name="DOE Joint Genome Institute"/>
            <person name="Kuo A."/>
            <person name="Miyauchi S."/>
            <person name="Kiss E."/>
            <person name="Drula E."/>
            <person name="Kohler A."/>
            <person name="Sanchez-Garcia M."/>
            <person name="Andreopoulos B."/>
            <person name="Barry K.W."/>
            <person name="Bonito G."/>
            <person name="Buee M."/>
            <person name="Carver A."/>
            <person name="Chen C."/>
            <person name="Cichocki N."/>
            <person name="Clum A."/>
            <person name="Culley D."/>
            <person name="Crous P.W."/>
            <person name="Fauchery L."/>
            <person name="Girlanda M."/>
            <person name="Hayes R."/>
            <person name="Keri Z."/>
            <person name="LaButti K."/>
            <person name="Lipzen A."/>
            <person name="Lombard V."/>
            <person name="Magnuson J."/>
            <person name="Maillard F."/>
            <person name="Morin E."/>
            <person name="Murat C."/>
            <person name="Nolan M."/>
            <person name="Ohm R."/>
            <person name="Pangilinan J."/>
            <person name="Pereira M."/>
            <person name="Perotto S."/>
            <person name="Peter M."/>
            <person name="Riley R."/>
            <person name="Sitrit Y."/>
            <person name="Stielow B."/>
            <person name="Szollosi G."/>
            <person name="Zifcakova L."/>
            <person name="Stursova M."/>
            <person name="Spatafora J.W."/>
            <person name="Tedersoo L."/>
            <person name="Vaario L.-M."/>
            <person name="Yamada A."/>
            <person name="Yan M."/>
            <person name="Wang P."/>
            <person name="Xu J."/>
            <person name="Bruns T."/>
            <person name="Baldrian P."/>
            <person name="Vilgalys R."/>
            <person name="Henrissat B."/>
            <person name="Grigoriev I.V."/>
            <person name="Hibbett D."/>
            <person name="Nagy L.G."/>
            <person name="Martin F.M."/>
        </authorList>
    </citation>
    <scope>NUCLEOTIDE SEQUENCE</scope>
    <source>
        <strain evidence="13">Prilba</strain>
    </source>
</reference>
<keyword evidence="5" id="KW-0963">Cytoplasm</keyword>
<reference evidence="13" key="2">
    <citation type="journal article" date="2020" name="Nat. Commun.">
        <title>Large-scale genome sequencing of mycorrhizal fungi provides insights into the early evolution of symbiotic traits.</title>
        <authorList>
            <person name="Miyauchi S."/>
            <person name="Kiss E."/>
            <person name="Kuo A."/>
            <person name="Drula E."/>
            <person name="Kohler A."/>
            <person name="Sanchez-Garcia M."/>
            <person name="Morin E."/>
            <person name="Andreopoulos B."/>
            <person name="Barry K.W."/>
            <person name="Bonito G."/>
            <person name="Buee M."/>
            <person name="Carver A."/>
            <person name="Chen C."/>
            <person name="Cichocki N."/>
            <person name="Clum A."/>
            <person name="Culley D."/>
            <person name="Crous P.W."/>
            <person name="Fauchery L."/>
            <person name="Girlanda M."/>
            <person name="Hayes R.D."/>
            <person name="Keri Z."/>
            <person name="LaButti K."/>
            <person name="Lipzen A."/>
            <person name="Lombard V."/>
            <person name="Magnuson J."/>
            <person name="Maillard F."/>
            <person name="Murat C."/>
            <person name="Nolan M."/>
            <person name="Ohm R.A."/>
            <person name="Pangilinan J."/>
            <person name="Pereira M.F."/>
            <person name="Perotto S."/>
            <person name="Peter M."/>
            <person name="Pfister S."/>
            <person name="Riley R."/>
            <person name="Sitrit Y."/>
            <person name="Stielow J.B."/>
            <person name="Szollosi G."/>
            <person name="Zifcakova L."/>
            <person name="Stursova M."/>
            <person name="Spatafora J.W."/>
            <person name="Tedersoo L."/>
            <person name="Vaario L.M."/>
            <person name="Yamada A."/>
            <person name="Yan M."/>
            <person name="Wang P."/>
            <person name="Xu J."/>
            <person name="Bruns T."/>
            <person name="Baldrian P."/>
            <person name="Vilgalys R."/>
            <person name="Dunand C."/>
            <person name="Henrissat B."/>
            <person name="Grigoriev I.V."/>
            <person name="Hibbett D."/>
            <person name="Nagy L.G."/>
            <person name="Martin F.M."/>
        </authorList>
    </citation>
    <scope>NUCLEOTIDE SEQUENCE</scope>
    <source>
        <strain evidence="13">Prilba</strain>
    </source>
</reference>
<evidence type="ECO:0000256" key="7">
    <source>
        <dbReference type="ARBA" id="ARBA00022840"/>
    </source>
</evidence>
<dbReference type="SUPFAM" id="SSF55874">
    <property type="entry name" value="ATPase domain of HSP90 chaperone/DNA topoisomerase II/histidine kinase"/>
    <property type="match status" value="1"/>
</dbReference>
<dbReference type="Pfam" id="PF21236">
    <property type="entry name" value="OB_PRS7"/>
    <property type="match status" value="1"/>
</dbReference>
<organism evidence="13 14">
    <name type="scientific">Russula ochroleuca</name>
    <dbReference type="NCBI Taxonomy" id="152965"/>
    <lineage>
        <taxon>Eukaryota</taxon>
        <taxon>Fungi</taxon>
        <taxon>Dikarya</taxon>
        <taxon>Basidiomycota</taxon>
        <taxon>Agaricomycotina</taxon>
        <taxon>Agaricomycetes</taxon>
        <taxon>Russulales</taxon>
        <taxon>Russulaceae</taxon>
        <taxon>Russula</taxon>
    </lineage>
</organism>
<dbReference type="Gene3D" id="2.40.50.140">
    <property type="entry name" value="Nucleic acid-binding proteins"/>
    <property type="match status" value="1"/>
</dbReference>
<dbReference type="OrthoDB" id="1937997at2759"/>
<dbReference type="Proteomes" id="UP000759537">
    <property type="component" value="Unassembled WGS sequence"/>
</dbReference>
<dbReference type="Gene3D" id="1.10.8.60">
    <property type="match status" value="1"/>
</dbReference>
<dbReference type="EMBL" id="WHVB01000010">
    <property type="protein sequence ID" value="KAF8479059.1"/>
    <property type="molecule type" value="Genomic_DNA"/>
</dbReference>
<keyword evidence="9" id="KW-0496">Mitochondrion</keyword>
<feature type="region of interest" description="Disordered" evidence="11">
    <location>
        <begin position="812"/>
        <end position="835"/>
    </location>
</feature>
<sequence length="929" mass="102143">MPPKADWEKYTKKIDQKDEKIIPLDESDIQILKTYGQGPYAAQLKKTEVDIRDVQKRINEKLGIKESDTGLASPNLWDLPSDRQRMNAEHPLQVARCTKIIKMDEAAAEAARAVNPMGAMQGQMGADEQDKYLINIKQIAKFVVSLGDRVAPTDIEEGMRVGVDRNKYQIQIPLPPKIDASVTMMQVEEKPDVTYSDVGGCKEQIEKLREVVELPLLSPERFVSLGIDPPKGVLLFGPPGTGKTLCARAVANRTDATFIRVIGSELVQKYVGEGARMIRELFEMARSKKACIIFFDEVDAIGGARFDDGAGGDNEVQRTMLELINQLDGFDPRGNIKVLMATNRPDTLDPALMRPGRLDRRIEFSLPDNEGRAHILRIHARSMSVEREIRFDLIARLCPNTTGAELRSVATEAGMFAIRARRKVATERDFLDAVEKVVRQGTKFSSTSGRGKRDAFVRTTMLFSTVICSNTPDTHDPHDCSHAVFFRTPDPAPPEVAHLLATYAKHPPRPLTLGTLLATGRPLTSESVLTSVSYAQAEIPRRLATRIRSLEALPFIVGTNPYIARILDGFRNSFLWSATYPPVKNLEENAVFAAQLETLVRDHTNDIPTMAKGFQECARYMSSEQISSFLDAAIRNRIAVRLIAEQHIVLSHALQNPEQANGDVGIVNMALSPVEMIRMCSSFVSELCEATLGAAPPIVIDGATDATFAYVPIHMEYILTEILKNSFRATVEHHRHHHRQHSGDSSSPVTPTYQGPHPHPLPPVLFTIVPPPRLPGINKPATLSLRIRDQGGGIAPANMERIFSYAFTTACRSSSGPGRRHDEDAGDGDGPYATQKHVSGGSVAAVEMGTAGGVNFFGEITSKGIETGLGTIAGLGFGLPMSRLYAHRCINEASLRYFGGSLDLFSLDGWGSDVLLKLRCLDDADDVEI</sequence>
<dbReference type="FunFam" id="2.40.50.140:FF:000440">
    <property type="entry name" value="26S protease regulatory subunit 7"/>
    <property type="match status" value="1"/>
</dbReference>
<evidence type="ECO:0000256" key="5">
    <source>
        <dbReference type="ARBA" id="ARBA00022490"/>
    </source>
</evidence>
<evidence type="ECO:0000313" key="13">
    <source>
        <dbReference type="EMBL" id="KAF8479059.1"/>
    </source>
</evidence>
<dbReference type="FunFam" id="3.40.50.300:FF:000027">
    <property type="entry name" value="26S protease regulatory subunit 7"/>
    <property type="match status" value="1"/>
</dbReference>
<dbReference type="InterPro" id="IPR003960">
    <property type="entry name" value="ATPase_AAA_CS"/>
</dbReference>
<evidence type="ECO:0000259" key="12">
    <source>
        <dbReference type="SMART" id="SM00382"/>
    </source>
</evidence>
<evidence type="ECO:0000256" key="4">
    <source>
        <dbReference type="ARBA" id="ARBA00006914"/>
    </source>
</evidence>
<feature type="compositionally biased region" description="Polar residues" evidence="11">
    <location>
        <begin position="743"/>
        <end position="753"/>
    </location>
</feature>
<dbReference type="InterPro" id="IPR041569">
    <property type="entry name" value="AAA_lid_3"/>
</dbReference>
<dbReference type="Pfam" id="PF17862">
    <property type="entry name" value="AAA_lid_3"/>
    <property type="match status" value="1"/>
</dbReference>
<dbReference type="GO" id="GO:0008540">
    <property type="term" value="C:proteasome regulatory particle, base subcomplex"/>
    <property type="evidence" value="ECO:0007669"/>
    <property type="project" value="UniProtKB-ARBA"/>
</dbReference>
<dbReference type="PROSITE" id="PS00674">
    <property type="entry name" value="AAA"/>
    <property type="match status" value="1"/>
</dbReference>
<dbReference type="GO" id="GO:0005524">
    <property type="term" value="F:ATP binding"/>
    <property type="evidence" value="ECO:0007669"/>
    <property type="project" value="UniProtKB-KW"/>
</dbReference>
<evidence type="ECO:0000256" key="8">
    <source>
        <dbReference type="ARBA" id="ARBA00022942"/>
    </source>
</evidence>
<keyword evidence="8" id="KW-0647">Proteasome</keyword>
<comment type="similarity">
    <text evidence="3">Belongs to the PDK/BCKDK protein kinase family.</text>
</comment>
<evidence type="ECO:0000256" key="2">
    <source>
        <dbReference type="ARBA" id="ARBA00004496"/>
    </source>
</evidence>
<dbReference type="AlphaFoldDB" id="A0A9P5T7R3"/>
<dbReference type="GO" id="GO:0016887">
    <property type="term" value="F:ATP hydrolysis activity"/>
    <property type="evidence" value="ECO:0007669"/>
    <property type="project" value="InterPro"/>
</dbReference>
<dbReference type="Gene3D" id="3.30.565.10">
    <property type="entry name" value="Histidine kinase-like ATPase, C-terminal domain"/>
    <property type="match status" value="1"/>
</dbReference>
<dbReference type="InterPro" id="IPR003959">
    <property type="entry name" value="ATPase_AAA_core"/>
</dbReference>
<dbReference type="InterPro" id="IPR036890">
    <property type="entry name" value="HATPase_C_sf"/>
</dbReference>
<evidence type="ECO:0000256" key="9">
    <source>
        <dbReference type="ARBA" id="ARBA00023128"/>
    </source>
</evidence>
<dbReference type="SMART" id="SM00382">
    <property type="entry name" value="AAA"/>
    <property type="match status" value="1"/>
</dbReference>
<dbReference type="PANTHER" id="PTHR23073">
    <property type="entry name" value="26S PROTEASOME REGULATORY SUBUNIT"/>
    <property type="match status" value="1"/>
</dbReference>
<dbReference type="Pfam" id="PF00004">
    <property type="entry name" value="AAA"/>
    <property type="match status" value="1"/>
</dbReference>
<dbReference type="InterPro" id="IPR027417">
    <property type="entry name" value="P-loop_NTPase"/>
</dbReference>
<feature type="domain" description="AAA+ ATPase" evidence="12">
    <location>
        <begin position="229"/>
        <end position="368"/>
    </location>
</feature>
<keyword evidence="14" id="KW-1185">Reference proteome</keyword>
<comment type="caution">
    <text evidence="13">The sequence shown here is derived from an EMBL/GenBank/DDBJ whole genome shotgun (WGS) entry which is preliminary data.</text>
</comment>
<feature type="region of interest" description="Disordered" evidence="11">
    <location>
        <begin position="733"/>
        <end position="757"/>
    </location>
</feature>
<evidence type="ECO:0000256" key="10">
    <source>
        <dbReference type="ARBA" id="ARBA00067449"/>
    </source>
</evidence>
<evidence type="ECO:0000313" key="14">
    <source>
        <dbReference type="Proteomes" id="UP000759537"/>
    </source>
</evidence>
<dbReference type="InterPro" id="IPR048723">
    <property type="entry name" value="OB_PRS7"/>
</dbReference>
<dbReference type="Pfam" id="PF10436">
    <property type="entry name" value="BCDHK_Adom3"/>
    <property type="match status" value="1"/>
</dbReference>
<dbReference type="GO" id="GO:0005739">
    <property type="term" value="C:mitochondrion"/>
    <property type="evidence" value="ECO:0007669"/>
    <property type="project" value="UniProtKB-SubCell"/>
</dbReference>
<dbReference type="InterPro" id="IPR003593">
    <property type="entry name" value="AAA+_ATPase"/>
</dbReference>
<dbReference type="InterPro" id="IPR018955">
    <property type="entry name" value="BCDHK/PDK_N"/>
</dbReference>
<dbReference type="Gene3D" id="3.40.50.300">
    <property type="entry name" value="P-loop containing nucleotide triphosphate hydrolases"/>
    <property type="match status" value="1"/>
</dbReference>
<protein>
    <recommendedName>
        <fullName evidence="10">26S proteasome regulatory subunit 7 homolog</fullName>
    </recommendedName>
</protein>
<evidence type="ECO:0000256" key="1">
    <source>
        <dbReference type="ARBA" id="ARBA00004173"/>
    </source>
</evidence>
<evidence type="ECO:0000256" key="11">
    <source>
        <dbReference type="SAM" id="MobiDB-lite"/>
    </source>
</evidence>
<dbReference type="SUPFAM" id="SSF69012">
    <property type="entry name" value="alpha-ketoacid dehydrogenase kinase, N-terminal domain"/>
    <property type="match status" value="1"/>
</dbReference>
<dbReference type="InterPro" id="IPR050221">
    <property type="entry name" value="26S_Proteasome_ATPase"/>
</dbReference>
<dbReference type="InterPro" id="IPR012340">
    <property type="entry name" value="NA-bd_OB-fold"/>
</dbReference>
<dbReference type="SUPFAM" id="SSF52540">
    <property type="entry name" value="P-loop containing nucleoside triphosphate hydrolases"/>
    <property type="match status" value="1"/>
</dbReference>
<accession>A0A9P5T7R3</accession>
<dbReference type="InterPro" id="IPR036784">
    <property type="entry name" value="AK/P_DHK_N_sf"/>
</dbReference>
<dbReference type="CDD" id="cd19502">
    <property type="entry name" value="RecA-like_PAN_like"/>
    <property type="match status" value="1"/>
</dbReference>
<comment type="subcellular location">
    <subcellularLocation>
        <location evidence="2">Cytoplasm</location>
    </subcellularLocation>
    <subcellularLocation>
        <location evidence="1">Mitochondrion</location>
    </subcellularLocation>
</comment>
<dbReference type="Gene3D" id="1.20.140.20">
    <property type="entry name" value="Alpha-ketoacid/pyruvate dehydrogenase kinase, N-terminal domain"/>
    <property type="match status" value="1"/>
</dbReference>
<keyword evidence="6" id="KW-0547">Nucleotide-binding</keyword>
<proteinExistence type="inferred from homology"/>
<comment type="similarity">
    <text evidence="4">Belongs to the AAA ATPase family.</text>
</comment>
<evidence type="ECO:0000256" key="3">
    <source>
        <dbReference type="ARBA" id="ARBA00006155"/>
    </source>
</evidence>
<evidence type="ECO:0000256" key="6">
    <source>
        <dbReference type="ARBA" id="ARBA00022741"/>
    </source>
</evidence>
<keyword evidence="7" id="KW-0067">ATP-binding</keyword>
<dbReference type="FunFam" id="1.10.8.60:FF:000005">
    <property type="entry name" value="26S protease regulatory subunit 7"/>
    <property type="match status" value="1"/>
</dbReference>
<name>A0A9P5T7R3_9AGAM</name>